<gene>
    <name evidence="11" type="ORF">PG991_006053</name>
</gene>
<dbReference type="Proteomes" id="UP001396898">
    <property type="component" value="Unassembled WGS sequence"/>
</dbReference>
<dbReference type="PANTHER" id="PTHR44167">
    <property type="entry name" value="OVARIAN-SPECIFIC SERINE/THREONINE-PROTEIN KINASE LOK-RELATED"/>
    <property type="match status" value="1"/>
</dbReference>
<evidence type="ECO:0000256" key="3">
    <source>
        <dbReference type="ARBA" id="ARBA00012513"/>
    </source>
</evidence>
<feature type="domain" description="Protein kinase" evidence="10">
    <location>
        <begin position="1"/>
        <end position="264"/>
    </location>
</feature>
<organism evidence="11 12">
    <name type="scientific">Apiospora marii</name>
    <dbReference type="NCBI Taxonomy" id="335849"/>
    <lineage>
        <taxon>Eukaryota</taxon>
        <taxon>Fungi</taxon>
        <taxon>Dikarya</taxon>
        <taxon>Ascomycota</taxon>
        <taxon>Pezizomycotina</taxon>
        <taxon>Sordariomycetes</taxon>
        <taxon>Xylariomycetidae</taxon>
        <taxon>Amphisphaeriales</taxon>
        <taxon>Apiosporaceae</taxon>
        <taxon>Apiospora</taxon>
    </lineage>
</organism>
<dbReference type="CDD" id="cd00180">
    <property type="entry name" value="PKc"/>
    <property type="match status" value="1"/>
</dbReference>
<dbReference type="InterPro" id="IPR011009">
    <property type="entry name" value="Kinase-like_dom_sf"/>
</dbReference>
<dbReference type="InterPro" id="IPR008266">
    <property type="entry name" value="Tyr_kinase_AS"/>
</dbReference>
<comment type="function">
    <text evidence="1">Component of the EKC/KEOPS complex that is required for the formation of a threonylcarbamoyl group on adenosine at position 37 (t(6)A37) in tRNAs that read codons beginning with adenine. The complex is probably involved in the transfer of the threonylcarbamoyl moiety of threonylcarbamoyl-AMP (TC-AMP) to the N6 group of A37. BUD32 has ATPase activity in the context of the EKC/KEOPS complex and likely plays a supporting role to the catalytic subunit KAE1. The EKC/KEOPS complex also promotes both telomere uncapping and telomere elongation. The complex is required for efficient recruitment of transcriptional coactivators.</text>
</comment>
<dbReference type="Gene3D" id="1.10.510.10">
    <property type="entry name" value="Transferase(Phosphotransferase) domain 1"/>
    <property type="match status" value="1"/>
</dbReference>
<proteinExistence type="predicted"/>
<comment type="catalytic activity">
    <reaction evidence="9">
        <text>L-seryl-[protein] + ATP = O-phospho-L-seryl-[protein] + ADP + H(+)</text>
        <dbReference type="Rhea" id="RHEA:17989"/>
        <dbReference type="Rhea" id="RHEA-COMP:9863"/>
        <dbReference type="Rhea" id="RHEA-COMP:11604"/>
        <dbReference type="ChEBI" id="CHEBI:15378"/>
        <dbReference type="ChEBI" id="CHEBI:29999"/>
        <dbReference type="ChEBI" id="CHEBI:30616"/>
        <dbReference type="ChEBI" id="CHEBI:83421"/>
        <dbReference type="ChEBI" id="CHEBI:456216"/>
        <dbReference type="EC" id="2.7.11.1"/>
    </reaction>
</comment>
<dbReference type="SUPFAM" id="SSF56112">
    <property type="entry name" value="Protein kinase-like (PK-like)"/>
    <property type="match status" value="1"/>
</dbReference>
<protein>
    <recommendedName>
        <fullName evidence="5">EKC/KEOPS complex subunit BUD32</fullName>
        <ecNumber evidence="3">2.7.11.1</ecNumber>
    </recommendedName>
    <alternativeName>
        <fullName evidence="6 7">Atypical Serine/threonine protein kinase BUD32</fullName>
    </alternativeName>
    <alternativeName>
        <fullName evidence="4">EKC/KEOPS complex subunit bud32</fullName>
    </alternativeName>
</protein>
<evidence type="ECO:0000256" key="6">
    <source>
        <dbReference type="ARBA" id="ARBA00030980"/>
    </source>
</evidence>
<keyword evidence="12" id="KW-1185">Reference proteome</keyword>
<name>A0ABR1SAZ6_9PEZI</name>
<dbReference type="PROSITE" id="PS00109">
    <property type="entry name" value="PROTEIN_KINASE_TYR"/>
    <property type="match status" value="1"/>
</dbReference>
<dbReference type="EC" id="2.7.11.1" evidence="3"/>
<evidence type="ECO:0000256" key="9">
    <source>
        <dbReference type="ARBA" id="ARBA00048679"/>
    </source>
</evidence>
<comment type="catalytic activity">
    <reaction evidence="8">
        <text>L-threonyl-[protein] + ATP = O-phospho-L-threonyl-[protein] + ADP + H(+)</text>
        <dbReference type="Rhea" id="RHEA:46608"/>
        <dbReference type="Rhea" id="RHEA-COMP:11060"/>
        <dbReference type="Rhea" id="RHEA-COMP:11605"/>
        <dbReference type="ChEBI" id="CHEBI:15378"/>
        <dbReference type="ChEBI" id="CHEBI:30013"/>
        <dbReference type="ChEBI" id="CHEBI:30616"/>
        <dbReference type="ChEBI" id="CHEBI:61977"/>
        <dbReference type="ChEBI" id="CHEBI:456216"/>
        <dbReference type="EC" id="2.7.11.1"/>
    </reaction>
</comment>
<evidence type="ECO:0000256" key="2">
    <source>
        <dbReference type="ARBA" id="ARBA00011534"/>
    </source>
</evidence>
<evidence type="ECO:0000256" key="1">
    <source>
        <dbReference type="ARBA" id="ARBA00003747"/>
    </source>
</evidence>
<comment type="subunit">
    <text evidence="2">Component of the EKC/KEOPS complex composed of at least BUD32, CGI121, GON7, KAE1 and PCC1; the whole complex dimerizes.</text>
</comment>
<evidence type="ECO:0000259" key="10">
    <source>
        <dbReference type="PROSITE" id="PS50011"/>
    </source>
</evidence>
<evidence type="ECO:0000256" key="8">
    <source>
        <dbReference type="ARBA" id="ARBA00047899"/>
    </source>
</evidence>
<dbReference type="Pfam" id="PF00069">
    <property type="entry name" value="Pkinase"/>
    <property type="match status" value="1"/>
</dbReference>
<evidence type="ECO:0000313" key="11">
    <source>
        <dbReference type="EMBL" id="KAK8028997.1"/>
    </source>
</evidence>
<sequence length="264" mass="29711">MQILPYQGSCSDFYRHTQNVVLKMPMKIWEGNPNRTSLEETNRKAIEIERQILQALGNHPRIVPYLGSSSGGILLSEARLGNLQTYIDSHNAELSPSQRSEICEQVTEGIVHIHKKSVIHSDLRPENILLDLVDASSVSVWLCDFGGSICKELGLDGGHLPDTPFFDPRMEWESTPATDIFSLGSIFYTVQTGHWPFRDHPPQWDSVEEKQAYEAQADSWFKDGHFPPVSHVTGGNVIKGCWNHTYKTASEVLKAVRLEMVTPL</sequence>
<dbReference type="InterPro" id="IPR000719">
    <property type="entry name" value="Prot_kinase_dom"/>
</dbReference>
<evidence type="ECO:0000256" key="7">
    <source>
        <dbReference type="ARBA" id="ARBA00033194"/>
    </source>
</evidence>
<dbReference type="PANTHER" id="PTHR44167:SF30">
    <property type="entry name" value="PHOSPHORYLASE KINASE"/>
    <property type="match status" value="1"/>
</dbReference>
<dbReference type="EMBL" id="JAQQWI010000007">
    <property type="protein sequence ID" value="KAK8028997.1"/>
    <property type="molecule type" value="Genomic_DNA"/>
</dbReference>
<evidence type="ECO:0000313" key="12">
    <source>
        <dbReference type="Proteomes" id="UP001396898"/>
    </source>
</evidence>
<comment type="caution">
    <text evidence="11">The sequence shown here is derived from an EMBL/GenBank/DDBJ whole genome shotgun (WGS) entry which is preliminary data.</text>
</comment>
<dbReference type="PROSITE" id="PS50011">
    <property type="entry name" value="PROTEIN_KINASE_DOM"/>
    <property type="match status" value="1"/>
</dbReference>
<evidence type="ECO:0000256" key="4">
    <source>
        <dbReference type="ARBA" id="ARBA00013948"/>
    </source>
</evidence>
<evidence type="ECO:0000256" key="5">
    <source>
        <dbReference type="ARBA" id="ARBA00019973"/>
    </source>
</evidence>
<accession>A0ABR1SAZ6</accession>
<reference evidence="11 12" key="1">
    <citation type="submission" date="2023-01" db="EMBL/GenBank/DDBJ databases">
        <title>Analysis of 21 Apiospora genomes using comparative genomics revels a genus with tremendous synthesis potential of carbohydrate active enzymes and secondary metabolites.</title>
        <authorList>
            <person name="Sorensen T."/>
        </authorList>
    </citation>
    <scope>NUCLEOTIDE SEQUENCE [LARGE SCALE GENOMIC DNA]</scope>
    <source>
        <strain evidence="11 12">CBS 20057</strain>
    </source>
</reference>